<keyword evidence="2" id="KW-0472">Membrane</keyword>
<keyword evidence="2" id="KW-1133">Transmembrane helix</keyword>
<protein>
    <recommendedName>
        <fullName evidence="5">DUF11 domain-containing protein</fullName>
    </recommendedName>
</protein>
<evidence type="ECO:0008006" key="5">
    <source>
        <dbReference type="Google" id="ProtNLM"/>
    </source>
</evidence>
<evidence type="ECO:0000256" key="2">
    <source>
        <dbReference type="SAM" id="Phobius"/>
    </source>
</evidence>
<evidence type="ECO:0000256" key="1">
    <source>
        <dbReference type="SAM" id="MobiDB-lite"/>
    </source>
</evidence>
<keyword evidence="2" id="KW-0812">Transmembrane</keyword>
<evidence type="ECO:0000313" key="3">
    <source>
        <dbReference type="EMBL" id="SFE75886.1"/>
    </source>
</evidence>
<proteinExistence type="predicted"/>
<dbReference type="Proteomes" id="UP000199323">
    <property type="component" value="Unassembled WGS sequence"/>
</dbReference>
<evidence type="ECO:0000313" key="4">
    <source>
        <dbReference type="Proteomes" id="UP000199323"/>
    </source>
</evidence>
<dbReference type="EMBL" id="FONG01000005">
    <property type="protein sequence ID" value="SFE75886.1"/>
    <property type="molecule type" value="Genomic_DNA"/>
</dbReference>
<accession>A0A1I2D5S9</accession>
<gene>
    <name evidence="3" type="ORF">SAMN05216251_10593</name>
</gene>
<sequence>MPTVKALGIWRRSTAAPAVGAAVLFGLAVFAGPVRAADEPVLPLIALSTVGLPQPTDPFHLPQIDWRVDSDDDNTAVTNIDVTLDMSGISSFADVTPSTVCTGYTCEWKQPVLHFGAGGLAELAAKPGAEVGDSGTAVLSGTADGATLTPTTVKVTVGKVALVVNQLPKTEHSTPGDTLDAGITVSNTGQLPAAGADLELTTTLGLGFTRHFSNCVYRTKAVDKAFPSLADDALCHFAATLAPGTKYRLSAPLGLDVNNRALWDLVRYRVTVATGDAPTAAGHGPVLSLVPDGPALASDAVTADWKISTDNTADLVAGGDSARASVGDTVVVIASMRNEGPATVDVDALGTDGQLGVMVDIPKGTTAVKVPGNCGVWAGDGPAGSKPGAPRYVCEVDAPFKAGQVVRLPFTLRIDAGAPAVTEGLVRTTTVYGDEDLPFDPRHADDTAPLTVRVRGGATGSPSPDPSATGGTGSAGGTGGSARPDGQHGAAIPAVASSSTGGSGNDSGSLASTGNSGARPVAWSAATALAIGGAFFALARVRRTPAVDT</sequence>
<feature type="region of interest" description="Disordered" evidence="1">
    <location>
        <begin position="433"/>
        <end position="518"/>
    </location>
</feature>
<reference evidence="4" key="1">
    <citation type="submission" date="2016-10" db="EMBL/GenBank/DDBJ databases">
        <authorList>
            <person name="Varghese N."/>
            <person name="Submissions S."/>
        </authorList>
    </citation>
    <scope>NUCLEOTIDE SEQUENCE [LARGE SCALE GENOMIC DNA]</scope>
    <source>
        <strain evidence="4">CGMCC 4.3510</strain>
    </source>
</reference>
<dbReference type="AlphaFoldDB" id="A0A1I2D5S9"/>
<name>A0A1I2D5S9_9ACTN</name>
<feature type="compositionally biased region" description="Gly residues" evidence="1">
    <location>
        <begin position="470"/>
        <end position="480"/>
    </location>
</feature>
<feature type="transmembrane region" description="Helical" evidence="2">
    <location>
        <begin position="521"/>
        <end position="539"/>
    </location>
</feature>
<dbReference type="OrthoDB" id="3967140at2"/>
<organism evidence="3 4">
    <name type="scientific">Actinacidiphila alni</name>
    <dbReference type="NCBI Taxonomy" id="380248"/>
    <lineage>
        <taxon>Bacteria</taxon>
        <taxon>Bacillati</taxon>
        <taxon>Actinomycetota</taxon>
        <taxon>Actinomycetes</taxon>
        <taxon>Kitasatosporales</taxon>
        <taxon>Streptomycetaceae</taxon>
        <taxon>Actinacidiphila</taxon>
    </lineage>
</organism>
<dbReference type="RefSeq" id="WP_143120549.1">
    <property type="nucleotide sequence ID" value="NZ_FONG01000005.1"/>
</dbReference>
<keyword evidence="4" id="KW-1185">Reference proteome</keyword>